<dbReference type="Proteomes" id="UP001180754">
    <property type="component" value="Unassembled WGS sequence"/>
</dbReference>
<reference evidence="1" key="1">
    <citation type="submission" date="2024-05" db="EMBL/GenBank/DDBJ databases">
        <title>30 novel species of actinomycetes from the DSMZ collection.</title>
        <authorList>
            <person name="Nouioui I."/>
        </authorList>
    </citation>
    <scope>NUCLEOTIDE SEQUENCE</scope>
    <source>
        <strain evidence="1">DSM 41529</strain>
    </source>
</reference>
<evidence type="ECO:0000313" key="1">
    <source>
        <dbReference type="EMBL" id="MDT0547702.1"/>
    </source>
</evidence>
<name>A0ABU2XP52_9ACTN</name>
<dbReference type="RefSeq" id="WP_311728225.1">
    <property type="nucleotide sequence ID" value="NZ_JAVRFD010000021.1"/>
</dbReference>
<accession>A0ABU2XP52</accession>
<keyword evidence="2" id="KW-1185">Reference proteome</keyword>
<comment type="caution">
    <text evidence="1">The sequence shown here is derived from an EMBL/GenBank/DDBJ whole genome shotgun (WGS) entry which is preliminary data.</text>
</comment>
<proteinExistence type="predicted"/>
<protein>
    <submittedName>
        <fullName evidence="1">Uncharacterized protein</fullName>
    </submittedName>
</protein>
<gene>
    <name evidence="1" type="ORF">RND15_34170</name>
</gene>
<organism evidence="1 2">
    <name type="scientific">Streptomyces lonegramiae</name>
    <dbReference type="NCBI Taxonomy" id="3075524"/>
    <lineage>
        <taxon>Bacteria</taxon>
        <taxon>Bacillati</taxon>
        <taxon>Actinomycetota</taxon>
        <taxon>Actinomycetes</taxon>
        <taxon>Kitasatosporales</taxon>
        <taxon>Streptomycetaceae</taxon>
        <taxon>Streptomyces</taxon>
    </lineage>
</organism>
<dbReference type="EMBL" id="JAVRFD010000021">
    <property type="protein sequence ID" value="MDT0547702.1"/>
    <property type="molecule type" value="Genomic_DNA"/>
</dbReference>
<evidence type="ECO:0000313" key="2">
    <source>
        <dbReference type="Proteomes" id="UP001180754"/>
    </source>
</evidence>
<sequence>MPATPDTTMATAAGTYASARLVKYEWCSLGGEWKNEYGADQGGFHAAASGVADET</sequence>